<organism evidence="1 2">
    <name type="scientific">Chryseobacterium gilvum</name>
    <dbReference type="NCBI Taxonomy" id="2976534"/>
    <lineage>
        <taxon>Bacteria</taxon>
        <taxon>Pseudomonadati</taxon>
        <taxon>Bacteroidota</taxon>
        <taxon>Flavobacteriia</taxon>
        <taxon>Flavobacteriales</taxon>
        <taxon>Weeksellaceae</taxon>
        <taxon>Chryseobacterium group</taxon>
        <taxon>Chryseobacterium</taxon>
    </lineage>
</organism>
<reference evidence="2" key="1">
    <citation type="submission" date="2023-07" db="EMBL/GenBank/DDBJ databases">
        <title>Chryseobacterium sp. GMJ5 Genome sequencing and assembly.</title>
        <authorList>
            <person name="Jung Y."/>
        </authorList>
    </citation>
    <scope>NUCLEOTIDE SEQUENCE [LARGE SCALE GENOMIC DNA]</scope>
    <source>
        <strain evidence="2">GMJ5</strain>
    </source>
</reference>
<comment type="caution">
    <text evidence="1">The sequence shown here is derived from an EMBL/GenBank/DDBJ whole genome shotgun (WGS) entry which is preliminary data.</text>
</comment>
<evidence type="ECO:0000313" key="2">
    <source>
        <dbReference type="Proteomes" id="UP001208114"/>
    </source>
</evidence>
<protein>
    <submittedName>
        <fullName evidence="1">Uncharacterized protein</fullName>
    </submittedName>
</protein>
<dbReference type="EMBL" id="JAOTEN010000003">
    <property type="protein sequence ID" value="MCU7614830.1"/>
    <property type="molecule type" value="Genomic_DNA"/>
</dbReference>
<keyword evidence="2" id="KW-1185">Reference proteome</keyword>
<dbReference type="Proteomes" id="UP001208114">
    <property type="component" value="Unassembled WGS sequence"/>
</dbReference>
<dbReference type="RefSeq" id="WP_262990816.1">
    <property type="nucleotide sequence ID" value="NZ_JAOTEN010000003.1"/>
</dbReference>
<evidence type="ECO:0000313" key="1">
    <source>
        <dbReference type="EMBL" id="MCU7614830.1"/>
    </source>
</evidence>
<gene>
    <name evidence="1" type="ORF">N0B16_10315</name>
</gene>
<accession>A0ABT2VXV9</accession>
<proteinExistence type="predicted"/>
<name>A0ABT2VXV9_9FLAO</name>
<sequence length="195" mass="23729">MSDIEPNKKELQFLTLAYNRFYDIYEEIMDDTFWNKNEWERFSKIKQAFSIYAELLNYEPLKWVIEKLKTARPPMESEIGSELFKFVRNVLAHFPFYKSWDDVWVNNSLVNWYKDGQTIDKFLKKYEGHSEVKYRFWEPEKKKMTYLTVSFPPEYLNDSKVFLKDVITEKEGVKFSFILMRQIMNTQVEEIKLTN</sequence>